<keyword evidence="1" id="KW-1133">Transmembrane helix</keyword>
<feature type="transmembrane region" description="Helical" evidence="1">
    <location>
        <begin position="73"/>
        <end position="95"/>
    </location>
</feature>
<evidence type="ECO:0000313" key="3">
    <source>
        <dbReference type="Proteomes" id="UP000230557"/>
    </source>
</evidence>
<dbReference type="AlphaFoldDB" id="A0A2H0VGG4"/>
<organism evidence="2 3">
    <name type="scientific">Candidatus Doudnabacteria bacterium CG10_big_fil_rev_8_21_14_0_10_41_10</name>
    <dbReference type="NCBI Taxonomy" id="1974551"/>
    <lineage>
        <taxon>Bacteria</taxon>
        <taxon>Candidatus Doudnaibacteriota</taxon>
    </lineage>
</organism>
<protein>
    <submittedName>
        <fullName evidence="2">Uncharacterized protein</fullName>
    </submittedName>
</protein>
<dbReference type="EMBL" id="PFAJ01000017">
    <property type="protein sequence ID" value="PIR97449.1"/>
    <property type="molecule type" value="Genomic_DNA"/>
</dbReference>
<dbReference type="InterPro" id="IPR010640">
    <property type="entry name" value="Low_temperature_requirement_A"/>
</dbReference>
<reference evidence="3" key="1">
    <citation type="submission" date="2017-09" db="EMBL/GenBank/DDBJ databases">
        <title>Depth-based differentiation of microbial function through sediment-hosted aquifers and enrichment of novel symbionts in the deep terrestrial subsurface.</title>
        <authorList>
            <person name="Probst A.J."/>
            <person name="Ladd B."/>
            <person name="Jarett J.K."/>
            <person name="Geller-Mcgrath D.E."/>
            <person name="Sieber C.M.K."/>
            <person name="Emerson J.B."/>
            <person name="Anantharaman K."/>
            <person name="Thomas B.C."/>
            <person name="Malmstrom R."/>
            <person name="Stieglmeier M."/>
            <person name="Klingl A."/>
            <person name="Woyke T."/>
            <person name="Ryan C.M."/>
            <person name="Banfield J.F."/>
        </authorList>
    </citation>
    <scope>NUCLEOTIDE SEQUENCE [LARGE SCALE GENOMIC DNA]</scope>
</reference>
<evidence type="ECO:0000256" key="1">
    <source>
        <dbReference type="SAM" id="Phobius"/>
    </source>
</evidence>
<gene>
    <name evidence="2" type="ORF">COT91_01430</name>
</gene>
<comment type="caution">
    <text evidence="2">The sequence shown here is derived from an EMBL/GenBank/DDBJ whole genome shotgun (WGS) entry which is preliminary data.</text>
</comment>
<proteinExistence type="predicted"/>
<evidence type="ECO:0000313" key="2">
    <source>
        <dbReference type="EMBL" id="PIR97449.1"/>
    </source>
</evidence>
<feature type="transmembrane region" description="Helical" evidence="1">
    <location>
        <begin position="20"/>
        <end position="39"/>
    </location>
</feature>
<name>A0A2H0VGG4_9BACT</name>
<dbReference type="Pfam" id="PF06772">
    <property type="entry name" value="LtrA"/>
    <property type="match status" value="1"/>
</dbReference>
<accession>A0A2H0VGG4</accession>
<keyword evidence="1" id="KW-0472">Membrane</keyword>
<dbReference type="Proteomes" id="UP000230557">
    <property type="component" value="Unassembled WGS sequence"/>
</dbReference>
<keyword evidence="1" id="KW-0812">Transmembrane</keyword>
<sequence length="100" mass="11445">MYVNRFDTDDTYSRIDTFPRMFGALLLALSAGSAFKRLYFIVYRKTFNIVHSLLEGLSKISSMPKIACSIPEGFNAGVAFWIISLFFPVPIKFILWELAH</sequence>